<keyword evidence="1" id="KW-0472">Membrane</keyword>
<evidence type="ECO:0000313" key="3">
    <source>
        <dbReference type="Proteomes" id="UP001162131"/>
    </source>
</evidence>
<evidence type="ECO:0000256" key="1">
    <source>
        <dbReference type="SAM" id="Phobius"/>
    </source>
</evidence>
<name>A0AAU9IEW3_9CILI</name>
<protein>
    <submittedName>
        <fullName evidence="2">Uncharacterized protein</fullName>
    </submittedName>
</protein>
<reference evidence="2" key="1">
    <citation type="submission" date="2021-09" db="EMBL/GenBank/DDBJ databases">
        <authorList>
            <consortium name="AG Swart"/>
            <person name="Singh M."/>
            <person name="Singh A."/>
            <person name="Seah K."/>
            <person name="Emmerich C."/>
        </authorList>
    </citation>
    <scope>NUCLEOTIDE SEQUENCE</scope>
    <source>
        <strain evidence="2">ATCC30299</strain>
    </source>
</reference>
<comment type="caution">
    <text evidence="2">The sequence shown here is derived from an EMBL/GenBank/DDBJ whole genome shotgun (WGS) entry which is preliminary data.</text>
</comment>
<organism evidence="2 3">
    <name type="scientific">Blepharisma stoltei</name>
    <dbReference type="NCBI Taxonomy" id="1481888"/>
    <lineage>
        <taxon>Eukaryota</taxon>
        <taxon>Sar</taxon>
        <taxon>Alveolata</taxon>
        <taxon>Ciliophora</taxon>
        <taxon>Postciliodesmatophora</taxon>
        <taxon>Heterotrichea</taxon>
        <taxon>Heterotrichida</taxon>
        <taxon>Blepharismidae</taxon>
        <taxon>Blepharisma</taxon>
    </lineage>
</organism>
<keyword evidence="1" id="KW-1133">Transmembrane helix</keyword>
<dbReference type="Proteomes" id="UP001162131">
    <property type="component" value="Unassembled WGS sequence"/>
</dbReference>
<proteinExistence type="predicted"/>
<dbReference type="EMBL" id="CAJZBQ010000006">
    <property type="protein sequence ID" value="CAG9312405.1"/>
    <property type="molecule type" value="Genomic_DNA"/>
</dbReference>
<sequence>MLLSPYFFDLGSAGNNIIDSLIIYFVICLMAVQTTGPLINSIKEVYSVAKRSMNNETYPEEKINKNEKRIYINTWTVPSEAPCEPKCRSKSINYNNIG</sequence>
<accession>A0AAU9IEW3</accession>
<feature type="transmembrane region" description="Helical" evidence="1">
    <location>
        <begin position="20"/>
        <end position="42"/>
    </location>
</feature>
<keyword evidence="3" id="KW-1185">Reference proteome</keyword>
<dbReference type="AlphaFoldDB" id="A0AAU9IEW3"/>
<gene>
    <name evidence="2" type="ORF">BSTOLATCC_MIC6509</name>
</gene>
<keyword evidence="1" id="KW-0812">Transmembrane</keyword>
<evidence type="ECO:0000313" key="2">
    <source>
        <dbReference type="EMBL" id="CAG9312405.1"/>
    </source>
</evidence>